<dbReference type="EMBL" id="CAFBQL010000007">
    <property type="protein sequence ID" value="CAB5061554.1"/>
    <property type="molecule type" value="Genomic_DNA"/>
</dbReference>
<evidence type="ECO:0000256" key="1">
    <source>
        <dbReference type="ARBA" id="ARBA00004141"/>
    </source>
</evidence>
<feature type="transmembrane region" description="Helical" evidence="5">
    <location>
        <begin position="133"/>
        <end position="152"/>
    </location>
</feature>
<accession>A0A6J7IB33</accession>
<evidence type="ECO:0000313" key="9">
    <source>
        <dbReference type="EMBL" id="CAB5061554.1"/>
    </source>
</evidence>
<protein>
    <submittedName>
        <fullName evidence="8">Unannotated protein</fullName>
    </submittedName>
</protein>
<dbReference type="InterPro" id="IPR050475">
    <property type="entry name" value="Prenyltransferase_related"/>
</dbReference>
<dbReference type="InterPro" id="IPR044878">
    <property type="entry name" value="UbiA_sf"/>
</dbReference>
<dbReference type="NCBIfam" id="NF008978">
    <property type="entry name" value="PRK12324.1-4"/>
    <property type="match status" value="1"/>
</dbReference>
<comment type="subcellular location">
    <subcellularLocation>
        <location evidence="1">Membrane</location>
        <topology evidence="1">Multi-pass membrane protein</topology>
    </subcellularLocation>
</comment>
<name>A0A6J7IB33_9ZZZZ</name>
<dbReference type="InterPro" id="IPR000537">
    <property type="entry name" value="UbiA_prenyltransferase"/>
</dbReference>
<evidence type="ECO:0000256" key="3">
    <source>
        <dbReference type="ARBA" id="ARBA00022989"/>
    </source>
</evidence>
<evidence type="ECO:0000313" key="6">
    <source>
        <dbReference type="EMBL" id="CAB4753577.1"/>
    </source>
</evidence>
<dbReference type="PANTHER" id="PTHR42723">
    <property type="entry name" value="CHLOROPHYLL SYNTHASE"/>
    <property type="match status" value="1"/>
</dbReference>
<gene>
    <name evidence="6" type="ORF">UFOPK2822_00967</name>
    <name evidence="7" type="ORF">UFOPK3346_01091</name>
    <name evidence="8" type="ORF">UFOPK3670_01076</name>
    <name evidence="9" type="ORF">UFOPK4308_01122</name>
</gene>
<feature type="transmembrane region" description="Helical" evidence="5">
    <location>
        <begin position="108"/>
        <end position="126"/>
    </location>
</feature>
<proteinExistence type="predicted"/>
<evidence type="ECO:0000256" key="2">
    <source>
        <dbReference type="ARBA" id="ARBA00022692"/>
    </source>
</evidence>
<keyword evidence="4 5" id="KW-0472">Membrane</keyword>
<keyword evidence="3 5" id="KW-1133">Transmembrane helix</keyword>
<keyword evidence="2 5" id="KW-0812">Transmembrane</keyword>
<evidence type="ECO:0000313" key="8">
    <source>
        <dbReference type="EMBL" id="CAB4927676.1"/>
    </source>
</evidence>
<feature type="transmembrane region" description="Helical" evidence="5">
    <location>
        <begin position="230"/>
        <end position="248"/>
    </location>
</feature>
<feature type="transmembrane region" description="Helical" evidence="5">
    <location>
        <begin position="158"/>
        <end position="180"/>
    </location>
</feature>
<dbReference type="Gene3D" id="1.10.357.140">
    <property type="entry name" value="UbiA prenyltransferase"/>
    <property type="match status" value="1"/>
</dbReference>
<dbReference type="CDD" id="cd13963">
    <property type="entry name" value="PT_UbiA_2"/>
    <property type="match status" value="1"/>
</dbReference>
<reference evidence="8" key="1">
    <citation type="submission" date="2020-05" db="EMBL/GenBank/DDBJ databases">
        <authorList>
            <person name="Chiriac C."/>
            <person name="Salcher M."/>
            <person name="Ghai R."/>
            <person name="Kavagutti S V."/>
        </authorList>
    </citation>
    <scope>NUCLEOTIDE SEQUENCE</scope>
</reference>
<dbReference type="GO" id="GO:0016765">
    <property type="term" value="F:transferase activity, transferring alkyl or aryl (other than methyl) groups"/>
    <property type="evidence" value="ECO:0007669"/>
    <property type="project" value="InterPro"/>
</dbReference>
<evidence type="ECO:0000256" key="4">
    <source>
        <dbReference type="ARBA" id="ARBA00023136"/>
    </source>
</evidence>
<dbReference type="EMBL" id="CAFBMV010000007">
    <property type="protein sequence ID" value="CAB4927676.1"/>
    <property type="molecule type" value="Genomic_DNA"/>
</dbReference>
<evidence type="ECO:0000256" key="5">
    <source>
        <dbReference type="SAM" id="Phobius"/>
    </source>
</evidence>
<dbReference type="PANTHER" id="PTHR42723:SF1">
    <property type="entry name" value="CHLOROPHYLL SYNTHASE, CHLOROPLASTIC"/>
    <property type="match status" value="1"/>
</dbReference>
<evidence type="ECO:0000313" key="7">
    <source>
        <dbReference type="EMBL" id="CAB4872068.1"/>
    </source>
</evidence>
<sequence>MQLIPSLIRLMRPKQWSKNVLLLVAPFAAGQLFASRELVIVAQSFVAFALISSACYIVNDICDIEIDRANEKKKSRPLASGEVSKNQALALSISLVIIGFYVASYLPYNFQFLLLAYFIITNLYSFGLKNQPVIEFSIVAFGFTLRAIAGGFATDLPITKWFLVVTGFGSLVIVLSKRIAEGANSKNSSTRKVIAEYPPNFLELILAISTAITLTSYSLWSFSINQIHPYAQISLIPVTMGIFRYLWLVSKGHGEAPEELILKDLYLIACSFSTAALLFLAVYKSSH</sequence>
<dbReference type="EMBL" id="CAEZZC010000012">
    <property type="protein sequence ID" value="CAB4753577.1"/>
    <property type="molecule type" value="Genomic_DNA"/>
</dbReference>
<dbReference type="GO" id="GO:0016020">
    <property type="term" value="C:membrane"/>
    <property type="evidence" value="ECO:0007669"/>
    <property type="project" value="UniProtKB-SubCell"/>
</dbReference>
<organism evidence="8">
    <name type="scientific">freshwater metagenome</name>
    <dbReference type="NCBI Taxonomy" id="449393"/>
    <lineage>
        <taxon>unclassified sequences</taxon>
        <taxon>metagenomes</taxon>
        <taxon>ecological metagenomes</taxon>
    </lineage>
</organism>
<feature type="transmembrane region" description="Helical" evidence="5">
    <location>
        <begin position="260"/>
        <end position="283"/>
    </location>
</feature>
<dbReference type="EMBL" id="CAFBLE010000009">
    <property type="protein sequence ID" value="CAB4872068.1"/>
    <property type="molecule type" value="Genomic_DNA"/>
</dbReference>
<dbReference type="Pfam" id="PF01040">
    <property type="entry name" value="UbiA"/>
    <property type="match status" value="1"/>
</dbReference>
<dbReference type="AlphaFoldDB" id="A0A6J7IB33"/>
<feature type="transmembrane region" description="Helical" evidence="5">
    <location>
        <begin position="201"/>
        <end position="224"/>
    </location>
</feature>